<accession>A0AAF0TFR8</accession>
<reference evidence="2" key="1">
    <citation type="submission" date="2023-08" db="EMBL/GenBank/DDBJ databases">
        <title>A de novo genome assembly of Solanum verrucosum Schlechtendal, a Mexican diploid species geographically isolated from the other diploid A-genome species in potato relatives.</title>
        <authorList>
            <person name="Hosaka K."/>
        </authorList>
    </citation>
    <scope>NUCLEOTIDE SEQUENCE</scope>
    <source>
        <tissue evidence="2">Young leaves</tissue>
    </source>
</reference>
<keyword evidence="3" id="KW-1185">Reference proteome</keyword>
<evidence type="ECO:0000313" key="3">
    <source>
        <dbReference type="Proteomes" id="UP001234989"/>
    </source>
</evidence>
<name>A0AAF0TFR8_SOLVR</name>
<gene>
    <name evidence="2" type="ORF">MTR67_010494</name>
</gene>
<evidence type="ECO:0000313" key="2">
    <source>
        <dbReference type="EMBL" id="WMV17109.1"/>
    </source>
</evidence>
<dbReference type="AlphaFoldDB" id="A0AAF0TFR8"/>
<proteinExistence type="predicted"/>
<sequence>MEGLPSRDYSDSLVPDSTDKNCLGGVKVLQ</sequence>
<dbReference type="Proteomes" id="UP001234989">
    <property type="component" value="Chromosome 2"/>
</dbReference>
<feature type="region of interest" description="Disordered" evidence="1">
    <location>
        <begin position="1"/>
        <end position="30"/>
    </location>
</feature>
<evidence type="ECO:0000256" key="1">
    <source>
        <dbReference type="SAM" id="MobiDB-lite"/>
    </source>
</evidence>
<protein>
    <submittedName>
        <fullName evidence="2">Uncharacterized protein</fullName>
    </submittedName>
</protein>
<organism evidence="2 3">
    <name type="scientific">Solanum verrucosum</name>
    <dbReference type="NCBI Taxonomy" id="315347"/>
    <lineage>
        <taxon>Eukaryota</taxon>
        <taxon>Viridiplantae</taxon>
        <taxon>Streptophyta</taxon>
        <taxon>Embryophyta</taxon>
        <taxon>Tracheophyta</taxon>
        <taxon>Spermatophyta</taxon>
        <taxon>Magnoliopsida</taxon>
        <taxon>eudicotyledons</taxon>
        <taxon>Gunneridae</taxon>
        <taxon>Pentapetalae</taxon>
        <taxon>asterids</taxon>
        <taxon>lamiids</taxon>
        <taxon>Solanales</taxon>
        <taxon>Solanaceae</taxon>
        <taxon>Solanoideae</taxon>
        <taxon>Solaneae</taxon>
        <taxon>Solanum</taxon>
    </lineage>
</organism>
<dbReference type="EMBL" id="CP133613">
    <property type="protein sequence ID" value="WMV17109.1"/>
    <property type="molecule type" value="Genomic_DNA"/>
</dbReference>